<dbReference type="CDD" id="cd02440">
    <property type="entry name" value="AdoMet_MTases"/>
    <property type="match status" value="1"/>
</dbReference>
<evidence type="ECO:0000256" key="1">
    <source>
        <dbReference type="ARBA" id="ARBA00022490"/>
    </source>
</evidence>
<dbReference type="EMBL" id="CAFAAQ010000213">
    <property type="protein sequence ID" value="CAB4821600.1"/>
    <property type="molecule type" value="Genomic_DNA"/>
</dbReference>
<accession>A0A6J6ZIQ8</accession>
<dbReference type="GO" id="GO:0070043">
    <property type="term" value="F:rRNA (guanine-N7-)-methyltransferase activity"/>
    <property type="evidence" value="ECO:0007669"/>
    <property type="project" value="TreeGrafter"/>
</dbReference>
<dbReference type="Gene3D" id="3.40.50.150">
    <property type="entry name" value="Vaccinia Virus protein VP39"/>
    <property type="match status" value="1"/>
</dbReference>
<dbReference type="GO" id="GO:0005829">
    <property type="term" value="C:cytosol"/>
    <property type="evidence" value="ECO:0007669"/>
    <property type="project" value="TreeGrafter"/>
</dbReference>
<dbReference type="PANTHER" id="PTHR31760">
    <property type="entry name" value="S-ADENOSYL-L-METHIONINE-DEPENDENT METHYLTRANSFERASES SUPERFAMILY PROTEIN"/>
    <property type="match status" value="1"/>
</dbReference>
<keyword evidence="2" id="KW-0698">rRNA processing</keyword>
<reference evidence="4" key="1">
    <citation type="submission" date="2020-05" db="EMBL/GenBank/DDBJ databases">
        <authorList>
            <person name="Chiriac C."/>
            <person name="Salcher M."/>
            <person name="Ghai R."/>
            <person name="Kavagutti S V."/>
        </authorList>
    </citation>
    <scope>NUCLEOTIDE SEQUENCE</scope>
</reference>
<dbReference type="SUPFAM" id="SSF53335">
    <property type="entry name" value="S-adenosyl-L-methionine-dependent methyltransferases"/>
    <property type="match status" value="1"/>
</dbReference>
<dbReference type="InterPro" id="IPR003682">
    <property type="entry name" value="rRNA_ssu_MeTfrase_G"/>
</dbReference>
<sequence length="209" mass="22249">MLSVDDATHELVLILEESRSLGFLGPGPVSPQIDHAQAFLDSLAGQGRILDLGSGGGVPGLVLALALPASEFVLLDSNQRRCAFLQGAIERLNIADRAQVVTGRAEELARDPELRGSFDSVVSRSFGPPAVTAECAIGFMSGPGSVLLISEPPESEPNRWPEQGLQLLGLQLGARQTQKQATIQAFTVVAPCSEKYPRRVGIPTKRPLF</sequence>
<proteinExistence type="inferred from homology"/>
<dbReference type="HAMAP" id="MF_00074">
    <property type="entry name" value="16SrRNA_methyltr_G"/>
    <property type="match status" value="1"/>
</dbReference>
<dbReference type="Pfam" id="PF02527">
    <property type="entry name" value="GidB"/>
    <property type="match status" value="1"/>
</dbReference>
<gene>
    <name evidence="4" type="ORF">UFOPK3046_01764</name>
</gene>
<name>A0A6J6ZIQ8_9ZZZZ</name>
<evidence type="ECO:0000256" key="2">
    <source>
        <dbReference type="ARBA" id="ARBA00022552"/>
    </source>
</evidence>
<evidence type="ECO:0000313" key="4">
    <source>
        <dbReference type="EMBL" id="CAB4821600.1"/>
    </source>
</evidence>
<dbReference type="PANTHER" id="PTHR31760:SF0">
    <property type="entry name" value="S-ADENOSYL-L-METHIONINE-DEPENDENT METHYLTRANSFERASES SUPERFAMILY PROTEIN"/>
    <property type="match status" value="1"/>
</dbReference>
<keyword evidence="3" id="KW-0808">Transferase</keyword>
<evidence type="ECO:0000256" key="3">
    <source>
        <dbReference type="ARBA" id="ARBA00022679"/>
    </source>
</evidence>
<dbReference type="InterPro" id="IPR029063">
    <property type="entry name" value="SAM-dependent_MTases_sf"/>
</dbReference>
<dbReference type="AlphaFoldDB" id="A0A6J6ZIQ8"/>
<keyword evidence="1" id="KW-0963">Cytoplasm</keyword>
<organism evidence="4">
    <name type="scientific">freshwater metagenome</name>
    <dbReference type="NCBI Taxonomy" id="449393"/>
    <lineage>
        <taxon>unclassified sequences</taxon>
        <taxon>metagenomes</taxon>
        <taxon>ecological metagenomes</taxon>
    </lineage>
</organism>
<protein>
    <submittedName>
        <fullName evidence="4">Unannotated protein</fullName>
    </submittedName>
</protein>